<evidence type="ECO:0000313" key="2">
    <source>
        <dbReference type="EMBL" id="SFJ14889.1"/>
    </source>
</evidence>
<organism evidence="2 3">
    <name type="scientific">Albimonas pacifica</name>
    <dbReference type="NCBI Taxonomy" id="1114924"/>
    <lineage>
        <taxon>Bacteria</taxon>
        <taxon>Pseudomonadati</taxon>
        <taxon>Pseudomonadota</taxon>
        <taxon>Alphaproteobacteria</taxon>
        <taxon>Rhodobacterales</taxon>
        <taxon>Paracoccaceae</taxon>
        <taxon>Albimonas</taxon>
    </lineage>
</organism>
<evidence type="ECO:0000313" key="3">
    <source>
        <dbReference type="Proteomes" id="UP000199377"/>
    </source>
</evidence>
<feature type="compositionally biased region" description="Basic and acidic residues" evidence="1">
    <location>
        <begin position="88"/>
        <end position="105"/>
    </location>
</feature>
<gene>
    <name evidence="2" type="ORF">SAMN05216258_11511</name>
</gene>
<dbReference type="OrthoDB" id="7876422at2"/>
<dbReference type="EMBL" id="FOQH01000015">
    <property type="protein sequence ID" value="SFJ14889.1"/>
    <property type="molecule type" value="Genomic_DNA"/>
</dbReference>
<reference evidence="2 3" key="1">
    <citation type="submission" date="2016-10" db="EMBL/GenBank/DDBJ databases">
        <authorList>
            <person name="de Groot N.N."/>
        </authorList>
    </citation>
    <scope>NUCLEOTIDE SEQUENCE [LARGE SCALE GENOMIC DNA]</scope>
    <source>
        <strain evidence="2 3">CGMCC 1.11030</strain>
    </source>
</reference>
<sequence>MEQQDRPAPPPAAADADRIDGDRLLARYGDLLEEESDAARKRELLLALWRILQGFVDLGFSVKPGAPIGPGATFGVDHVLQHILDTPEPDRLGPRFEAAGREDRE</sequence>
<evidence type="ECO:0000256" key="1">
    <source>
        <dbReference type="SAM" id="MobiDB-lite"/>
    </source>
</evidence>
<dbReference type="Proteomes" id="UP000199377">
    <property type="component" value="Unassembled WGS sequence"/>
</dbReference>
<accession>A0A1I3P0B5</accession>
<proteinExistence type="predicted"/>
<protein>
    <submittedName>
        <fullName evidence="2">Uncharacterized protein</fullName>
    </submittedName>
</protein>
<dbReference type="RefSeq" id="WP_092865339.1">
    <property type="nucleotide sequence ID" value="NZ_FOQH01000015.1"/>
</dbReference>
<dbReference type="AlphaFoldDB" id="A0A1I3P0B5"/>
<name>A0A1I3P0B5_9RHOB</name>
<feature type="region of interest" description="Disordered" evidence="1">
    <location>
        <begin position="86"/>
        <end position="105"/>
    </location>
</feature>
<keyword evidence="3" id="KW-1185">Reference proteome</keyword>